<geneLocation type="plasmid" evidence="2 3">
    <name>unnamed</name>
</geneLocation>
<dbReference type="InterPro" id="IPR025736">
    <property type="entry name" value="PucR_C-HTH_dom"/>
</dbReference>
<dbReference type="InterPro" id="IPR051448">
    <property type="entry name" value="CdaR-like_regulators"/>
</dbReference>
<gene>
    <name evidence="2" type="ORF">FOD75_11275</name>
</gene>
<protein>
    <recommendedName>
        <fullName evidence="1">PucR C-terminal helix-turn-helix domain-containing protein</fullName>
    </recommendedName>
</protein>
<evidence type="ECO:0000313" key="2">
    <source>
        <dbReference type="EMBL" id="QDR73666.1"/>
    </source>
</evidence>
<reference evidence="2 3" key="1">
    <citation type="submission" date="2019-07" db="EMBL/GenBank/DDBJ databases">
        <title>Gastrointestinal microbiota of Peromyscus leucopus, the white-footed mouse.</title>
        <authorList>
            <person name="Milovic A."/>
            <person name="Bassam K."/>
            <person name="Barbour A.G."/>
        </authorList>
    </citation>
    <scope>NUCLEOTIDE SEQUENCE [LARGE SCALE GENOMIC DNA]</scope>
    <source>
        <strain evidence="2 3">LL7</strain>
        <plasmid evidence="2 3">unnamed</plasmid>
    </source>
</reference>
<dbReference type="AlphaFoldDB" id="A0A517D8K3"/>
<dbReference type="PANTHER" id="PTHR33744">
    <property type="entry name" value="CARBOHYDRATE DIACID REGULATOR"/>
    <property type="match status" value="1"/>
</dbReference>
<dbReference type="Gene3D" id="1.10.10.2840">
    <property type="entry name" value="PucR C-terminal helix-turn-helix domain"/>
    <property type="match status" value="1"/>
</dbReference>
<organism evidence="2 3">
    <name type="scientific">Limosilactobacillus reuteri</name>
    <name type="common">Lactobacillus reuteri</name>
    <dbReference type="NCBI Taxonomy" id="1598"/>
    <lineage>
        <taxon>Bacteria</taxon>
        <taxon>Bacillati</taxon>
        <taxon>Bacillota</taxon>
        <taxon>Bacilli</taxon>
        <taxon>Lactobacillales</taxon>
        <taxon>Lactobacillaceae</taxon>
        <taxon>Limosilactobacillus</taxon>
    </lineage>
</organism>
<proteinExistence type="predicted"/>
<sequence length="452" mass="52168">MKLKSLLDSQNLRYKLNLKESNLNVLNIKVLSANQILLSTTTGKYNLKLNASSFAILSDQDIETLALKLQESLINQINWEVELSQALSYKEPVKRVLKTLSKQVVNPVIILNSSLSILGSSAIPKYDWQSSLTHGYIRVNSKQLTPLKEVLASPEIIKGSTFSITDFRDQFYAHQVTLRNDDYFIFLVVDEQDQHFKDDISKIEAQIDKISAAVGLHNFPYQSNNSNFEGIIRDLLTRPNLSHTELSNRLQFEPRQLKRPLAVVCLSSKEQHSAPYGTMLTRCLSIHYDQYDVYILENVSPTLLKTLQQELSGYLMQEGIHLGISDSFEKLHQLNRYFRQATNAITYSNQDEYFSLYKDHRTQALINHLRQDNSLALYINLKIKALSTEDTKLFDTLRRYLSNSRNKKLTAQDLHIHRSTLDYRLNQINEKHGIDPDNERNFVYYLLSVLFS</sequence>
<keyword evidence="2" id="KW-0614">Plasmid</keyword>
<dbReference type="Pfam" id="PF13556">
    <property type="entry name" value="HTH_30"/>
    <property type="match status" value="1"/>
</dbReference>
<dbReference type="InterPro" id="IPR042070">
    <property type="entry name" value="PucR_C-HTH_sf"/>
</dbReference>
<dbReference type="RefSeq" id="WP_144228018.1">
    <property type="nucleotide sequence ID" value="NZ_CP041677.1"/>
</dbReference>
<dbReference type="Proteomes" id="UP000316394">
    <property type="component" value="Plasmid unnamed"/>
</dbReference>
<evidence type="ECO:0000259" key="1">
    <source>
        <dbReference type="Pfam" id="PF13556"/>
    </source>
</evidence>
<feature type="domain" description="PucR C-terminal helix-turn-helix" evidence="1">
    <location>
        <begin position="393"/>
        <end position="446"/>
    </location>
</feature>
<dbReference type="EMBL" id="CP041677">
    <property type="protein sequence ID" value="QDR73666.1"/>
    <property type="molecule type" value="Genomic_DNA"/>
</dbReference>
<evidence type="ECO:0000313" key="3">
    <source>
        <dbReference type="Proteomes" id="UP000316394"/>
    </source>
</evidence>
<name>A0A517D8K3_LIMRT</name>
<accession>A0A517D8K3</accession>